<dbReference type="EMBL" id="AHZP02003004">
    <property type="protein sequence ID" value="KYK62405.1"/>
    <property type="molecule type" value="Genomic_DNA"/>
</dbReference>
<comment type="caution">
    <text evidence="1">The sequence shown here is derived from an EMBL/GenBank/DDBJ whole genome shotgun (WGS) entry which is preliminary data.</text>
</comment>
<organism evidence="1 2">
    <name type="scientific">Toxoplasma gondii TgCatPRC2</name>
    <dbReference type="NCBI Taxonomy" id="1130821"/>
    <lineage>
        <taxon>Eukaryota</taxon>
        <taxon>Sar</taxon>
        <taxon>Alveolata</taxon>
        <taxon>Apicomplexa</taxon>
        <taxon>Conoidasida</taxon>
        <taxon>Coccidia</taxon>
        <taxon>Eucoccidiorida</taxon>
        <taxon>Eimeriorina</taxon>
        <taxon>Sarcocystidae</taxon>
        <taxon>Toxoplasma</taxon>
    </lineage>
</organism>
<protein>
    <submittedName>
        <fullName evidence="1">Uncharacterized protein</fullName>
    </submittedName>
</protein>
<name>A0A151GZ88_TOXGO</name>
<accession>A0A151GZ88</accession>
<proteinExistence type="predicted"/>
<gene>
    <name evidence="1" type="ORF">TGPRC2_427420</name>
</gene>
<evidence type="ECO:0000313" key="2">
    <source>
        <dbReference type="Proteomes" id="UP000075225"/>
    </source>
</evidence>
<sequence>MSAAYPNASATLHYQYAFNHPGLRTELRRLPLLARSAQPQFTSQPCQSPAHTHHQPSQTRGKIDVVNCKHEACFRVILDAKTTRCRLRNRCEHTRVRRQSGRADCRG</sequence>
<dbReference type="Proteomes" id="UP000075225">
    <property type="component" value="Unassembled WGS sequence"/>
</dbReference>
<reference evidence="2" key="1">
    <citation type="submission" date="2016-03" db="EMBL/GenBank/DDBJ databases">
        <authorList>
            <person name="Sibley D."/>
            <person name="Venepally P."/>
            <person name="Karamycheva S."/>
            <person name="Hadjithomas M."/>
            <person name="Khan A."/>
            <person name="Brunk B."/>
            <person name="Roos D."/>
            <person name="Caler E."/>
            <person name="Lorenzi H."/>
        </authorList>
    </citation>
    <scope>NUCLEOTIDE SEQUENCE [LARGE SCALE GENOMIC DNA]</scope>
    <source>
        <strain evidence="2">TgCatPRC2</strain>
    </source>
</reference>
<evidence type="ECO:0000313" key="1">
    <source>
        <dbReference type="EMBL" id="KYK62405.1"/>
    </source>
</evidence>
<dbReference type="VEuPathDB" id="ToxoDB:TGPRC2_427420"/>
<dbReference type="AlphaFoldDB" id="A0A151GZ88"/>